<comment type="caution">
    <text evidence="2">The sequence shown here is derived from an EMBL/GenBank/DDBJ whole genome shotgun (WGS) entry which is preliminary data.</text>
</comment>
<name>A0AAV7T1I4_PLEWA</name>
<gene>
    <name evidence="2" type="ORF">NDU88_001951</name>
</gene>
<feature type="compositionally biased region" description="Basic and acidic residues" evidence="1">
    <location>
        <begin position="144"/>
        <end position="155"/>
    </location>
</feature>
<dbReference type="EMBL" id="JANPWB010000007">
    <property type="protein sequence ID" value="KAJ1170070.1"/>
    <property type="molecule type" value="Genomic_DNA"/>
</dbReference>
<sequence length="168" mass="17888">MLGAEDGFIQASARKAISGEDESRRSQSSMACLWTEWVLRRMHLRWLRSALAGGAAARGLVKLLLRQEKGPWMSFCEAWKQVADRPVLSVVESVGVIVAPGDVAVTGAGRSGAGRCPGVDGRRRACHWHASGIKKGRWEGGAAGRREAGAEREWVPEGGRAAGDAVAG</sequence>
<evidence type="ECO:0000313" key="3">
    <source>
        <dbReference type="Proteomes" id="UP001066276"/>
    </source>
</evidence>
<organism evidence="2 3">
    <name type="scientific">Pleurodeles waltl</name>
    <name type="common">Iberian ribbed newt</name>
    <dbReference type="NCBI Taxonomy" id="8319"/>
    <lineage>
        <taxon>Eukaryota</taxon>
        <taxon>Metazoa</taxon>
        <taxon>Chordata</taxon>
        <taxon>Craniata</taxon>
        <taxon>Vertebrata</taxon>
        <taxon>Euteleostomi</taxon>
        <taxon>Amphibia</taxon>
        <taxon>Batrachia</taxon>
        <taxon>Caudata</taxon>
        <taxon>Salamandroidea</taxon>
        <taxon>Salamandridae</taxon>
        <taxon>Pleurodelinae</taxon>
        <taxon>Pleurodeles</taxon>
    </lineage>
</organism>
<keyword evidence="3" id="KW-1185">Reference proteome</keyword>
<dbReference type="AlphaFoldDB" id="A0AAV7T1I4"/>
<evidence type="ECO:0000313" key="2">
    <source>
        <dbReference type="EMBL" id="KAJ1170070.1"/>
    </source>
</evidence>
<accession>A0AAV7T1I4</accession>
<protein>
    <submittedName>
        <fullName evidence="2">Uncharacterized protein</fullName>
    </submittedName>
</protein>
<dbReference type="Proteomes" id="UP001066276">
    <property type="component" value="Chromosome 4_1"/>
</dbReference>
<evidence type="ECO:0000256" key="1">
    <source>
        <dbReference type="SAM" id="MobiDB-lite"/>
    </source>
</evidence>
<feature type="region of interest" description="Disordered" evidence="1">
    <location>
        <begin position="139"/>
        <end position="168"/>
    </location>
</feature>
<reference evidence="2" key="1">
    <citation type="journal article" date="2022" name="bioRxiv">
        <title>Sequencing and chromosome-scale assembly of the giantPleurodeles waltlgenome.</title>
        <authorList>
            <person name="Brown T."/>
            <person name="Elewa A."/>
            <person name="Iarovenko S."/>
            <person name="Subramanian E."/>
            <person name="Araus A.J."/>
            <person name="Petzold A."/>
            <person name="Susuki M."/>
            <person name="Suzuki K.-i.T."/>
            <person name="Hayashi T."/>
            <person name="Toyoda A."/>
            <person name="Oliveira C."/>
            <person name="Osipova E."/>
            <person name="Leigh N.D."/>
            <person name="Simon A."/>
            <person name="Yun M.H."/>
        </authorList>
    </citation>
    <scope>NUCLEOTIDE SEQUENCE</scope>
    <source>
        <strain evidence="2">20211129_DDA</strain>
        <tissue evidence="2">Liver</tissue>
    </source>
</reference>
<proteinExistence type="predicted"/>